<feature type="non-terminal residue" evidence="1">
    <location>
        <position position="1"/>
    </location>
</feature>
<feature type="non-terminal residue" evidence="1">
    <location>
        <position position="91"/>
    </location>
</feature>
<organism evidence="1">
    <name type="scientific">Tanacetum cinerariifolium</name>
    <name type="common">Dalmatian daisy</name>
    <name type="synonym">Chrysanthemum cinerariifolium</name>
    <dbReference type="NCBI Taxonomy" id="118510"/>
    <lineage>
        <taxon>Eukaryota</taxon>
        <taxon>Viridiplantae</taxon>
        <taxon>Streptophyta</taxon>
        <taxon>Embryophyta</taxon>
        <taxon>Tracheophyta</taxon>
        <taxon>Spermatophyta</taxon>
        <taxon>Magnoliopsida</taxon>
        <taxon>eudicotyledons</taxon>
        <taxon>Gunneridae</taxon>
        <taxon>Pentapetalae</taxon>
        <taxon>asterids</taxon>
        <taxon>campanulids</taxon>
        <taxon>Asterales</taxon>
        <taxon>Asteraceae</taxon>
        <taxon>Asteroideae</taxon>
        <taxon>Anthemideae</taxon>
        <taxon>Anthemidinae</taxon>
        <taxon>Tanacetum</taxon>
    </lineage>
</organism>
<dbReference type="AlphaFoldDB" id="A0A699IJ47"/>
<reference evidence="1" key="1">
    <citation type="journal article" date="2019" name="Sci. Rep.">
        <title>Draft genome of Tanacetum cinerariifolium, the natural source of mosquito coil.</title>
        <authorList>
            <person name="Yamashiro T."/>
            <person name="Shiraishi A."/>
            <person name="Satake H."/>
            <person name="Nakayama K."/>
        </authorList>
    </citation>
    <scope>NUCLEOTIDE SEQUENCE</scope>
</reference>
<protein>
    <submittedName>
        <fullName evidence="1">Uncharacterized protein</fullName>
    </submittedName>
</protein>
<gene>
    <name evidence="1" type="ORF">Tci_538117</name>
</gene>
<proteinExistence type="predicted"/>
<sequence>EELEENGEIVDIILKDLLQKAYNESEVVKVIVISSSDEDLSSDEEMMLMGDIPFSNTDEEQPQVASTSRRYRKISMTECVPFLRARDTPTP</sequence>
<evidence type="ECO:0000313" key="1">
    <source>
        <dbReference type="EMBL" id="GEZ66144.1"/>
    </source>
</evidence>
<dbReference type="EMBL" id="BKCJ010306800">
    <property type="protein sequence ID" value="GEZ66144.1"/>
    <property type="molecule type" value="Genomic_DNA"/>
</dbReference>
<name>A0A699IJ47_TANCI</name>
<accession>A0A699IJ47</accession>
<comment type="caution">
    <text evidence="1">The sequence shown here is derived from an EMBL/GenBank/DDBJ whole genome shotgun (WGS) entry which is preliminary data.</text>
</comment>